<dbReference type="RefSeq" id="WP_117853933.1">
    <property type="nucleotide sequence ID" value="NZ_CAXSNX010000002.1"/>
</dbReference>
<proteinExistence type="predicted"/>
<sequence>MNEELLKLAYQSLKRQFDDISKDSWIWADFFEDEKVGFDYFKKQIEQDEDFASLQDETYYLGEDLDELAYDIAYEIASKLRENDFFHQCGQCMLENL</sequence>
<evidence type="ECO:0000313" key="1">
    <source>
        <dbReference type="EMBL" id="RGT87024.1"/>
    </source>
</evidence>
<accession>A0A412Q9B9</accession>
<dbReference type="AlphaFoldDB" id="A0A412Q9B9"/>
<protein>
    <submittedName>
        <fullName evidence="1">Uncharacterized protein</fullName>
    </submittedName>
</protein>
<comment type="caution">
    <text evidence="1">The sequence shown here is derived from an EMBL/GenBank/DDBJ whole genome shotgun (WGS) entry which is preliminary data.</text>
</comment>
<evidence type="ECO:0000313" key="2">
    <source>
        <dbReference type="Proteomes" id="UP000283833"/>
    </source>
</evidence>
<dbReference type="EMBL" id="QRXI01000040">
    <property type="protein sequence ID" value="RGT87024.1"/>
    <property type="molecule type" value="Genomic_DNA"/>
</dbReference>
<name>A0A412Q9B9_PHOVU</name>
<organism evidence="1 2">
    <name type="scientific">Phocaeicola vulgatus</name>
    <name type="common">Bacteroides vulgatus</name>
    <dbReference type="NCBI Taxonomy" id="821"/>
    <lineage>
        <taxon>Bacteria</taxon>
        <taxon>Pseudomonadati</taxon>
        <taxon>Bacteroidota</taxon>
        <taxon>Bacteroidia</taxon>
        <taxon>Bacteroidales</taxon>
        <taxon>Bacteroidaceae</taxon>
        <taxon>Phocaeicola</taxon>
    </lineage>
</organism>
<gene>
    <name evidence="1" type="ORF">DWX04_20305</name>
</gene>
<dbReference type="Proteomes" id="UP000283833">
    <property type="component" value="Unassembled WGS sequence"/>
</dbReference>
<reference evidence="1 2" key="1">
    <citation type="submission" date="2018-08" db="EMBL/GenBank/DDBJ databases">
        <title>A genome reference for cultivated species of the human gut microbiota.</title>
        <authorList>
            <person name="Zou Y."/>
            <person name="Xue W."/>
            <person name="Luo G."/>
        </authorList>
    </citation>
    <scope>NUCLEOTIDE SEQUENCE [LARGE SCALE GENOMIC DNA]</scope>
    <source>
        <strain evidence="1 2">AF18-14</strain>
    </source>
</reference>